<dbReference type="SUPFAM" id="SSF55729">
    <property type="entry name" value="Acyl-CoA N-acyltransferases (Nat)"/>
    <property type="match status" value="1"/>
</dbReference>
<evidence type="ECO:0008006" key="3">
    <source>
        <dbReference type="Google" id="ProtNLM"/>
    </source>
</evidence>
<dbReference type="AlphaFoldDB" id="A0A2S9YPE8"/>
<evidence type="ECO:0000313" key="1">
    <source>
        <dbReference type="EMBL" id="PRQ06960.1"/>
    </source>
</evidence>
<gene>
    <name evidence="1" type="ORF">ENSA7_33840</name>
</gene>
<comment type="caution">
    <text evidence="1">The sequence shown here is derived from an EMBL/GenBank/DDBJ whole genome shotgun (WGS) entry which is preliminary data.</text>
</comment>
<evidence type="ECO:0000313" key="2">
    <source>
        <dbReference type="Proteomes" id="UP000238823"/>
    </source>
</evidence>
<sequence length="257" mass="27584">MIGEIGTFSGFTIRTATAADVPALAALDRARFGPSGMEVYGEEHFRCWLEVNPCGLLVASHAGGIVGYRYSQYLDFDLGDIAGLTCNAAFTDRGFTRRTHQAGGNSINGVSVCSSMPGAGRALFEVIFEQLRREGRRYYFGFARIPGFAAYRERLGAAASQLDHERLATWYALCCARRVGGLVHDGVAYAGTVRPPEPEVPDPVLSKYLKHPKFGVAAVLPDWIEDPASLNVGVMVLYENPNCAGGGVDGAAASLRT</sequence>
<protein>
    <recommendedName>
        <fullName evidence="3">N-acetyltransferase domain-containing protein</fullName>
    </recommendedName>
</protein>
<proteinExistence type="predicted"/>
<accession>A0A2S9YPE8</accession>
<dbReference type="Gene3D" id="3.40.630.30">
    <property type="match status" value="1"/>
</dbReference>
<organism evidence="1 2">
    <name type="scientific">Enhygromyxa salina</name>
    <dbReference type="NCBI Taxonomy" id="215803"/>
    <lineage>
        <taxon>Bacteria</taxon>
        <taxon>Pseudomonadati</taxon>
        <taxon>Myxococcota</taxon>
        <taxon>Polyangia</taxon>
        <taxon>Nannocystales</taxon>
        <taxon>Nannocystaceae</taxon>
        <taxon>Enhygromyxa</taxon>
    </lineage>
</organism>
<dbReference type="Proteomes" id="UP000238823">
    <property type="component" value="Unassembled WGS sequence"/>
</dbReference>
<dbReference type="InterPro" id="IPR016181">
    <property type="entry name" value="Acyl_CoA_acyltransferase"/>
</dbReference>
<reference evidence="1 2" key="1">
    <citation type="submission" date="2018-03" db="EMBL/GenBank/DDBJ databases">
        <title>Draft Genome Sequences of the Obligatory Marine Myxobacteria Enhygromyxa salina SWB007.</title>
        <authorList>
            <person name="Poehlein A."/>
            <person name="Moghaddam J.A."/>
            <person name="Harms H."/>
            <person name="Alanjari M."/>
            <person name="Koenig G.M."/>
            <person name="Daniel R."/>
            <person name="Schaeberle T.F."/>
        </authorList>
    </citation>
    <scope>NUCLEOTIDE SEQUENCE [LARGE SCALE GENOMIC DNA]</scope>
    <source>
        <strain evidence="1 2">SWB007</strain>
    </source>
</reference>
<dbReference type="EMBL" id="PVNL01000063">
    <property type="protein sequence ID" value="PRQ06960.1"/>
    <property type="molecule type" value="Genomic_DNA"/>
</dbReference>
<name>A0A2S9YPE8_9BACT</name>